<gene>
    <name evidence="4" type="ORF">GCM10007377_03650</name>
</gene>
<protein>
    <recommendedName>
        <fullName evidence="6">Septum formation initiator</fullName>
    </recommendedName>
</protein>
<evidence type="ECO:0000256" key="1">
    <source>
        <dbReference type="SAM" id="Coils"/>
    </source>
</evidence>
<dbReference type="AlphaFoldDB" id="A0A8J3EY57"/>
<dbReference type="EMBL" id="BMDH01000001">
    <property type="protein sequence ID" value="GGI12976.1"/>
    <property type="molecule type" value="Genomic_DNA"/>
</dbReference>
<keyword evidence="3" id="KW-0812">Transmembrane</keyword>
<name>A0A8J3EY57_9BIFI</name>
<dbReference type="InterPro" id="IPR007060">
    <property type="entry name" value="FtsL/DivIC"/>
</dbReference>
<feature type="compositionally biased region" description="Polar residues" evidence="2">
    <location>
        <begin position="42"/>
        <end position="65"/>
    </location>
</feature>
<keyword evidence="1" id="KW-0175">Coiled coil</keyword>
<dbReference type="Pfam" id="PF04977">
    <property type="entry name" value="DivIC"/>
    <property type="match status" value="1"/>
</dbReference>
<feature type="coiled-coil region" evidence="1">
    <location>
        <begin position="103"/>
        <end position="133"/>
    </location>
</feature>
<proteinExistence type="predicted"/>
<feature type="transmembrane region" description="Helical" evidence="3">
    <location>
        <begin position="76"/>
        <end position="100"/>
    </location>
</feature>
<evidence type="ECO:0008006" key="6">
    <source>
        <dbReference type="Google" id="ProtNLM"/>
    </source>
</evidence>
<feature type="compositionally biased region" description="Basic and acidic residues" evidence="2">
    <location>
        <begin position="22"/>
        <end position="36"/>
    </location>
</feature>
<sequence>MAWKFFGAQRSVSESSRSKKAHQQEEQFRAKNDTQSRKARTQKASSDSNPASSNTVSQQQPQRQEASGRRISRMPITAFAALIVVILASIQLLSVFHTYALNLAQLNALRNQEAALIEQKEQLEHNIERWDDKAYITAQARERLGFVFPGEKSVRVLGAEKIEEDTQQQNNAKQSGQQSVQNPWYHTMMLSIHEADDSGTVK</sequence>
<evidence type="ECO:0000313" key="4">
    <source>
        <dbReference type="EMBL" id="GGI12976.1"/>
    </source>
</evidence>
<reference evidence="4" key="1">
    <citation type="journal article" date="2014" name="Int. J. Syst. Evol. Microbiol.">
        <title>Complete genome sequence of Corynebacterium casei LMG S-19264T (=DSM 44701T), isolated from a smear-ripened cheese.</title>
        <authorList>
            <consortium name="US DOE Joint Genome Institute (JGI-PGF)"/>
            <person name="Walter F."/>
            <person name="Albersmeier A."/>
            <person name="Kalinowski J."/>
            <person name="Ruckert C."/>
        </authorList>
    </citation>
    <scope>NUCLEOTIDE SEQUENCE</scope>
    <source>
        <strain evidence="4">CCM 8606</strain>
    </source>
</reference>
<feature type="region of interest" description="Disordered" evidence="2">
    <location>
        <begin position="1"/>
        <end position="69"/>
    </location>
</feature>
<comment type="caution">
    <text evidence="4">The sequence shown here is derived from an EMBL/GenBank/DDBJ whole genome shotgun (WGS) entry which is preliminary data.</text>
</comment>
<keyword evidence="3" id="KW-0472">Membrane</keyword>
<dbReference type="RefSeq" id="WP_229714682.1">
    <property type="nucleotide sequence ID" value="NZ_BMDH01000001.1"/>
</dbReference>
<evidence type="ECO:0000256" key="2">
    <source>
        <dbReference type="SAM" id="MobiDB-lite"/>
    </source>
</evidence>
<keyword evidence="3" id="KW-1133">Transmembrane helix</keyword>
<organism evidence="4 5">
    <name type="scientific">Galliscardovia ingluviei</name>
    <dbReference type="NCBI Taxonomy" id="1769422"/>
    <lineage>
        <taxon>Bacteria</taxon>
        <taxon>Bacillati</taxon>
        <taxon>Actinomycetota</taxon>
        <taxon>Actinomycetes</taxon>
        <taxon>Bifidobacteriales</taxon>
        <taxon>Bifidobacteriaceae</taxon>
        <taxon>Galliscardovia</taxon>
    </lineage>
</organism>
<reference evidence="4" key="2">
    <citation type="submission" date="2020-09" db="EMBL/GenBank/DDBJ databases">
        <authorList>
            <person name="Sun Q."/>
            <person name="Sedlacek I."/>
        </authorList>
    </citation>
    <scope>NUCLEOTIDE SEQUENCE</scope>
    <source>
        <strain evidence="4">CCM 8606</strain>
    </source>
</reference>
<keyword evidence="5" id="KW-1185">Reference proteome</keyword>
<accession>A0A8J3EY57</accession>
<evidence type="ECO:0000256" key="3">
    <source>
        <dbReference type="SAM" id="Phobius"/>
    </source>
</evidence>
<evidence type="ECO:0000313" key="5">
    <source>
        <dbReference type="Proteomes" id="UP000619536"/>
    </source>
</evidence>
<dbReference type="Proteomes" id="UP000619536">
    <property type="component" value="Unassembled WGS sequence"/>
</dbReference>